<dbReference type="SUPFAM" id="SSF48726">
    <property type="entry name" value="Immunoglobulin"/>
    <property type="match status" value="3"/>
</dbReference>
<dbReference type="PANTHER" id="PTHR12080">
    <property type="entry name" value="SIGNALING LYMPHOCYTIC ACTIVATION MOLECULE"/>
    <property type="match status" value="1"/>
</dbReference>
<dbReference type="Gene3D" id="2.60.40.10">
    <property type="entry name" value="Immunoglobulins"/>
    <property type="match status" value="3"/>
</dbReference>
<dbReference type="PROSITE" id="PS50835">
    <property type="entry name" value="IG_LIKE"/>
    <property type="match status" value="1"/>
</dbReference>
<sequence length="339" mass="37503">MNTCKCKCVCVCVFDTCAGGVAELIYQLIGKEVQLDPKVTETISSITWRKENNKLAEWISNKVDYYGRCRTKDQCDLNSTTGVFIMKGLKPEDTGNYFVDLNSLASAKTFQLAVLGETAEPVYGLIGKEVQLDPKVTETLSSITWKKEKDRTAVWDSGRKVDFYGRCLTKDQCDLNPTTGVLVMKGLKREDEGRYPAEINNKTPAKEFELIVLDPVSKPSVTTSCNETQCILICVGEETKHTKYSWKENGKTTPGNTLTVQKSGEQSKSYTCVFSNPKSEEHSDPLTHMDLLPVISPEDWSILDTVLSVLSGVCVTGAAVAVAVAVWIHCSDRKQLKGK</sequence>
<dbReference type="SMART" id="SM00409">
    <property type="entry name" value="IG"/>
    <property type="match status" value="2"/>
</dbReference>
<dbReference type="Ensembl" id="ENSSFOT00015060241.1">
    <property type="protein sequence ID" value="ENSSFOP00015073089.1"/>
    <property type="gene ID" value="ENSSFOG00015024219.2"/>
</dbReference>
<organism evidence="7 8">
    <name type="scientific">Scleropages formosus</name>
    <name type="common">Asian bonytongue</name>
    <name type="synonym">Osteoglossum formosum</name>
    <dbReference type="NCBI Taxonomy" id="113540"/>
    <lineage>
        <taxon>Eukaryota</taxon>
        <taxon>Metazoa</taxon>
        <taxon>Chordata</taxon>
        <taxon>Craniata</taxon>
        <taxon>Vertebrata</taxon>
        <taxon>Euteleostomi</taxon>
        <taxon>Actinopterygii</taxon>
        <taxon>Neopterygii</taxon>
        <taxon>Teleostei</taxon>
        <taxon>Osteoglossocephala</taxon>
        <taxon>Osteoglossomorpha</taxon>
        <taxon>Osteoglossiformes</taxon>
        <taxon>Osteoglossidae</taxon>
        <taxon>Scleropages</taxon>
    </lineage>
</organism>
<protein>
    <recommendedName>
        <fullName evidence="6">Ig-like domain-containing protein</fullName>
    </recommendedName>
</protein>
<evidence type="ECO:0000256" key="5">
    <source>
        <dbReference type="SAM" id="Phobius"/>
    </source>
</evidence>
<keyword evidence="5" id="KW-1133">Transmembrane helix</keyword>
<accession>A0A8D0CIW9</accession>
<dbReference type="InterPro" id="IPR007110">
    <property type="entry name" value="Ig-like_dom"/>
</dbReference>
<keyword evidence="5" id="KW-0812">Transmembrane</keyword>
<name>A0A8D0CIW9_SCLFO</name>
<dbReference type="InterPro" id="IPR013783">
    <property type="entry name" value="Ig-like_fold"/>
</dbReference>
<keyword evidence="4" id="KW-0325">Glycoprotein</keyword>
<keyword evidence="3 5" id="KW-0472">Membrane</keyword>
<dbReference type="PANTHER" id="PTHR12080:SF134">
    <property type="entry name" value="CD48 ANTIGEN"/>
    <property type="match status" value="1"/>
</dbReference>
<dbReference type="GO" id="GO:0016020">
    <property type="term" value="C:membrane"/>
    <property type="evidence" value="ECO:0007669"/>
    <property type="project" value="UniProtKB-SubCell"/>
</dbReference>
<dbReference type="InterPro" id="IPR036179">
    <property type="entry name" value="Ig-like_dom_sf"/>
</dbReference>
<evidence type="ECO:0000256" key="3">
    <source>
        <dbReference type="ARBA" id="ARBA00023136"/>
    </source>
</evidence>
<dbReference type="GeneTree" id="ENSGT00610000086518"/>
<dbReference type="InterPro" id="IPR015631">
    <property type="entry name" value="CD2/SLAM_rcpt"/>
</dbReference>
<dbReference type="Proteomes" id="UP000694397">
    <property type="component" value="Chromosome 14"/>
</dbReference>
<evidence type="ECO:0000256" key="4">
    <source>
        <dbReference type="ARBA" id="ARBA00023180"/>
    </source>
</evidence>
<keyword evidence="8" id="KW-1185">Reference proteome</keyword>
<evidence type="ECO:0000256" key="2">
    <source>
        <dbReference type="ARBA" id="ARBA00022729"/>
    </source>
</evidence>
<proteinExistence type="predicted"/>
<evidence type="ECO:0000256" key="1">
    <source>
        <dbReference type="ARBA" id="ARBA00004370"/>
    </source>
</evidence>
<dbReference type="OrthoDB" id="8963023at2759"/>
<evidence type="ECO:0000313" key="8">
    <source>
        <dbReference type="Proteomes" id="UP000694397"/>
    </source>
</evidence>
<reference evidence="7" key="2">
    <citation type="submission" date="2025-08" db="UniProtKB">
        <authorList>
            <consortium name="Ensembl"/>
        </authorList>
    </citation>
    <scope>IDENTIFICATION</scope>
</reference>
<evidence type="ECO:0000313" key="7">
    <source>
        <dbReference type="Ensembl" id="ENSSFOP00015073089.1"/>
    </source>
</evidence>
<reference evidence="7" key="3">
    <citation type="submission" date="2025-09" db="UniProtKB">
        <authorList>
            <consortium name="Ensembl"/>
        </authorList>
    </citation>
    <scope>IDENTIFICATION</scope>
</reference>
<dbReference type="AlphaFoldDB" id="A0A8D0CIW9"/>
<dbReference type="InterPro" id="IPR003599">
    <property type="entry name" value="Ig_sub"/>
</dbReference>
<feature type="transmembrane region" description="Helical" evidence="5">
    <location>
        <begin position="306"/>
        <end position="330"/>
    </location>
</feature>
<keyword evidence="2" id="KW-0732">Signal</keyword>
<evidence type="ECO:0000259" key="6">
    <source>
        <dbReference type="PROSITE" id="PS50835"/>
    </source>
</evidence>
<feature type="domain" description="Ig-like" evidence="6">
    <location>
        <begin position="215"/>
        <end position="287"/>
    </location>
</feature>
<reference evidence="7 8" key="1">
    <citation type="submission" date="2019-04" db="EMBL/GenBank/DDBJ databases">
        <authorList>
            <consortium name="Wellcome Sanger Institute Data Sharing"/>
        </authorList>
    </citation>
    <scope>NUCLEOTIDE SEQUENCE [LARGE SCALE GENOMIC DNA]</scope>
</reference>
<comment type="subcellular location">
    <subcellularLocation>
        <location evidence="1">Membrane</location>
    </subcellularLocation>
</comment>